<proteinExistence type="predicted"/>
<reference evidence="3" key="1">
    <citation type="submission" date="2017-12" db="EMBL/GenBank/DDBJ databases">
        <title>Draft genome sequence of Telmatospirillum siberiense 26-4b1T, an acidotolerant peatland alphaproteobacterium potentially involved in sulfur cycling.</title>
        <authorList>
            <person name="Hausmann B."/>
            <person name="Pjevac P."/>
            <person name="Schreck K."/>
            <person name="Herbold C.W."/>
            <person name="Daims H."/>
            <person name="Wagner M."/>
            <person name="Pester M."/>
            <person name="Loy A."/>
        </authorList>
    </citation>
    <scope>NUCLEOTIDE SEQUENCE [LARGE SCALE GENOMIC DNA]</scope>
    <source>
        <strain evidence="3">26-4b1</strain>
    </source>
</reference>
<feature type="domain" description="MaoC-like" evidence="1">
    <location>
        <begin position="15"/>
        <end position="109"/>
    </location>
</feature>
<dbReference type="InterPro" id="IPR003965">
    <property type="entry name" value="Fatty_acid_synthase"/>
</dbReference>
<dbReference type="InterPro" id="IPR002539">
    <property type="entry name" value="MaoC-like_dom"/>
</dbReference>
<dbReference type="GO" id="GO:0006633">
    <property type="term" value="P:fatty acid biosynthetic process"/>
    <property type="evidence" value="ECO:0007669"/>
    <property type="project" value="InterPro"/>
</dbReference>
<dbReference type="PANTHER" id="PTHR43437:SF3">
    <property type="entry name" value="HYDROXYACYL-THIOESTER DEHYDRATASE TYPE 2, MITOCHONDRIAL"/>
    <property type="match status" value="1"/>
</dbReference>
<dbReference type="InterPro" id="IPR029069">
    <property type="entry name" value="HotDog_dom_sf"/>
</dbReference>
<dbReference type="GO" id="GO:0019171">
    <property type="term" value="F:(3R)-hydroxyacyl-[acyl-carrier-protein] dehydratase activity"/>
    <property type="evidence" value="ECO:0007669"/>
    <property type="project" value="TreeGrafter"/>
</dbReference>
<dbReference type="Proteomes" id="UP000233293">
    <property type="component" value="Unassembled WGS sequence"/>
</dbReference>
<dbReference type="GO" id="GO:0004312">
    <property type="term" value="F:fatty acid synthase activity"/>
    <property type="evidence" value="ECO:0007669"/>
    <property type="project" value="InterPro"/>
</dbReference>
<dbReference type="GO" id="GO:0005835">
    <property type="term" value="C:fatty acid synthase complex"/>
    <property type="evidence" value="ECO:0007669"/>
    <property type="project" value="InterPro"/>
</dbReference>
<dbReference type="Pfam" id="PF01575">
    <property type="entry name" value="MaoC_dehydratas"/>
    <property type="match status" value="1"/>
</dbReference>
<evidence type="ECO:0000259" key="1">
    <source>
        <dbReference type="Pfam" id="PF01575"/>
    </source>
</evidence>
<dbReference type="InterPro" id="IPR050965">
    <property type="entry name" value="UPF0336/Enoyl-CoA_hydratase"/>
</dbReference>
<dbReference type="PANTHER" id="PTHR43437">
    <property type="entry name" value="HYDROXYACYL-THIOESTER DEHYDRATASE TYPE 2, MITOCHONDRIAL-RELATED"/>
    <property type="match status" value="1"/>
</dbReference>
<name>A0A2N3PYD5_9PROT</name>
<dbReference type="AlphaFoldDB" id="A0A2N3PYD5"/>
<gene>
    <name evidence="2" type="ORF">CWS72_07400</name>
</gene>
<protein>
    <recommendedName>
        <fullName evidence="1">MaoC-like domain-containing protein</fullName>
    </recommendedName>
</protein>
<keyword evidence="3" id="KW-1185">Reference proteome</keyword>
<evidence type="ECO:0000313" key="3">
    <source>
        <dbReference type="Proteomes" id="UP000233293"/>
    </source>
</evidence>
<dbReference type="EMBL" id="PIUM01000005">
    <property type="protein sequence ID" value="PKU25403.1"/>
    <property type="molecule type" value="Genomic_DNA"/>
</dbReference>
<dbReference type="OrthoDB" id="9800237at2"/>
<evidence type="ECO:0000313" key="2">
    <source>
        <dbReference type="EMBL" id="PKU25403.1"/>
    </source>
</evidence>
<organism evidence="2 3">
    <name type="scientific">Telmatospirillum siberiense</name>
    <dbReference type="NCBI Taxonomy" id="382514"/>
    <lineage>
        <taxon>Bacteria</taxon>
        <taxon>Pseudomonadati</taxon>
        <taxon>Pseudomonadota</taxon>
        <taxon>Alphaproteobacteria</taxon>
        <taxon>Rhodospirillales</taxon>
        <taxon>Rhodospirillaceae</taxon>
        <taxon>Telmatospirillum</taxon>
    </lineage>
</organism>
<dbReference type="Gene3D" id="3.10.129.10">
    <property type="entry name" value="Hotdog Thioesterase"/>
    <property type="match status" value="1"/>
</dbReference>
<sequence length="143" mass="15223">MSSAVAAYTFDQLVPGQVVAFEHTITEAEIDAFSALSGDISPLHISDEFAHDLGFPGRVAHGALMTALVSRLFGVHLPGRYCLVQSLAMTYLVPVHAGDRLELSARVKQLSEAVRSFSADVGVIRLADDVLVARGKAQIGFTA</sequence>
<dbReference type="RefSeq" id="WP_101249927.1">
    <property type="nucleotide sequence ID" value="NZ_PIUM01000005.1"/>
</dbReference>
<comment type="caution">
    <text evidence="2">The sequence shown here is derived from an EMBL/GenBank/DDBJ whole genome shotgun (WGS) entry which is preliminary data.</text>
</comment>
<dbReference type="PRINTS" id="PR01483">
    <property type="entry name" value="FASYNTHASE"/>
</dbReference>
<accession>A0A2N3PYD5</accession>
<dbReference type="SUPFAM" id="SSF54637">
    <property type="entry name" value="Thioesterase/thiol ester dehydrase-isomerase"/>
    <property type="match status" value="1"/>
</dbReference>